<reference evidence="2 3" key="1">
    <citation type="journal article" date="2019" name="Emerg. Microbes Infect.">
        <title>Comprehensive subspecies identification of 175 nontuberculous mycobacteria species based on 7547 genomic profiles.</title>
        <authorList>
            <person name="Matsumoto Y."/>
            <person name="Kinjo T."/>
            <person name="Motooka D."/>
            <person name="Nabeya D."/>
            <person name="Jung N."/>
            <person name="Uechi K."/>
            <person name="Horii T."/>
            <person name="Iida T."/>
            <person name="Fujita J."/>
            <person name="Nakamura S."/>
        </authorList>
    </citation>
    <scope>NUCLEOTIDE SEQUENCE [LARGE SCALE GENOMIC DNA]</scope>
    <source>
        <strain evidence="2 3">JCM 30725</strain>
    </source>
</reference>
<accession>A0A7I9YHR8</accession>
<protein>
    <submittedName>
        <fullName evidence="2">Uncharacterized protein</fullName>
    </submittedName>
</protein>
<evidence type="ECO:0000313" key="2">
    <source>
        <dbReference type="EMBL" id="GFG88043.1"/>
    </source>
</evidence>
<dbReference type="AlphaFoldDB" id="A0A7I9YHR8"/>
<comment type="caution">
    <text evidence="2">The sequence shown here is derived from an EMBL/GenBank/DDBJ whole genome shotgun (WGS) entry which is preliminary data.</text>
</comment>
<name>A0A7I9YHR8_MYCBU</name>
<dbReference type="Proteomes" id="UP000465360">
    <property type="component" value="Unassembled WGS sequence"/>
</dbReference>
<proteinExistence type="predicted"/>
<feature type="compositionally biased region" description="Basic and acidic residues" evidence="1">
    <location>
        <begin position="1"/>
        <end position="12"/>
    </location>
</feature>
<feature type="region of interest" description="Disordered" evidence="1">
    <location>
        <begin position="1"/>
        <end position="35"/>
    </location>
</feature>
<dbReference type="EMBL" id="BLKZ01000001">
    <property type="protein sequence ID" value="GFG88043.1"/>
    <property type="molecule type" value="Genomic_DNA"/>
</dbReference>
<keyword evidence="3" id="KW-1185">Reference proteome</keyword>
<evidence type="ECO:0000313" key="3">
    <source>
        <dbReference type="Proteomes" id="UP000465360"/>
    </source>
</evidence>
<gene>
    <name evidence="2" type="ORF">MBOU_00850</name>
</gene>
<organism evidence="2 3">
    <name type="scientific">Mycobacterium bourgelatii</name>
    <dbReference type="NCBI Taxonomy" id="1273442"/>
    <lineage>
        <taxon>Bacteria</taxon>
        <taxon>Bacillati</taxon>
        <taxon>Actinomycetota</taxon>
        <taxon>Actinomycetes</taxon>
        <taxon>Mycobacteriales</taxon>
        <taxon>Mycobacteriaceae</taxon>
        <taxon>Mycobacterium</taxon>
    </lineage>
</organism>
<evidence type="ECO:0000256" key="1">
    <source>
        <dbReference type="SAM" id="MobiDB-lite"/>
    </source>
</evidence>
<sequence length="70" mass="7739">MRDARQRGESRSRGGQVGGSLTLVNRQAEGPAARGETADYVSIYLAVHPCRYRLTRKHADITKFHAPDVS</sequence>